<dbReference type="OrthoDB" id="5871067at2759"/>
<dbReference type="SUPFAM" id="SSF52980">
    <property type="entry name" value="Restriction endonuclease-like"/>
    <property type="match status" value="1"/>
</dbReference>
<evidence type="ECO:0000313" key="1">
    <source>
        <dbReference type="Proteomes" id="UP000504606"/>
    </source>
</evidence>
<evidence type="ECO:0000313" key="2">
    <source>
        <dbReference type="RefSeq" id="XP_052129537.1"/>
    </source>
</evidence>
<dbReference type="GO" id="GO:0071897">
    <property type="term" value="P:DNA biosynthetic process"/>
    <property type="evidence" value="ECO:0007669"/>
    <property type="project" value="UniProtKB-ARBA"/>
</dbReference>
<reference evidence="2" key="1">
    <citation type="submission" date="2025-08" db="UniProtKB">
        <authorList>
            <consortium name="RefSeq"/>
        </authorList>
    </citation>
    <scope>IDENTIFICATION</scope>
    <source>
        <tissue evidence="2">Whole organism</tissue>
    </source>
</reference>
<dbReference type="Gene3D" id="3.40.960.10">
    <property type="entry name" value="VSR Endonuclease"/>
    <property type="match status" value="1"/>
</dbReference>
<keyword evidence="1" id="KW-1185">Reference proteome</keyword>
<dbReference type="RefSeq" id="XP_052129537.1">
    <property type="nucleotide sequence ID" value="XM_052273577.1"/>
</dbReference>
<protein>
    <submittedName>
        <fullName evidence="2">Uncharacterized protein LOC127750899</fullName>
    </submittedName>
</protein>
<dbReference type="PANTHER" id="PTHR33568:SF3">
    <property type="entry name" value="DNA-DIRECTED DNA POLYMERASE"/>
    <property type="match status" value="1"/>
</dbReference>
<dbReference type="SUPFAM" id="SSF56672">
    <property type="entry name" value="DNA/RNA polymerases"/>
    <property type="match status" value="1"/>
</dbReference>
<dbReference type="InterPro" id="IPR043502">
    <property type="entry name" value="DNA/RNA_pol_sf"/>
</dbReference>
<dbReference type="KEGG" id="foc:127750899"/>
<dbReference type="GeneID" id="127750899"/>
<dbReference type="AlphaFoldDB" id="A0A9C6XSM2"/>
<name>A0A9C6XSM2_FRAOC</name>
<gene>
    <name evidence="2" type="primary">LOC127750899</name>
</gene>
<proteinExistence type="predicted"/>
<dbReference type="InterPro" id="IPR011335">
    <property type="entry name" value="Restrct_endonuc-II-like"/>
</dbReference>
<dbReference type="PANTHER" id="PTHR33568">
    <property type="entry name" value="DNA POLYMERASE"/>
    <property type="match status" value="1"/>
</dbReference>
<organism evidence="1 2">
    <name type="scientific">Frankliniella occidentalis</name>
    <name type="common">Western flower thrips</name>
    <name type="synonym">Euthrips occidentalis</name>
    <dbReference type="NCBI Taxonomy" id="133901"/>
    <lineage>
        <taxon>Eukaryota</taxon>
        <taxon>Metazoa</taxon>
        <taxon>Ecdysozoa</taxon>
        <taxon>Arthropoda</taxon>
        <taxon>Hexapoda</taxon>
        <taxon>Insecta</taxon>
        <taxon>Pterygota</taxon>
        <taxon>Neoptera</taxon>
        <taxon>Paraneoptera</taxon>
        <taxon>Thysanoptera</taxon>
        <taxon>Terebrantia</taxon>
        <taxon>Thripoidea</taxon>
        <taxon>Thripidae</taxon>
        <taxon>Frankliniella</taxon>
    </lineage>
</organism>
<sequence>MGRLVDGCVEVPLPDGTAERRIYQFHGCYWHECPDHFPATPDSGESKYERTVRLRAMFHRNGHTVIEKWECEFKRELDSDPEVKDFFNSVPPLNLRDGLAGGRTSALKWCCKADPKKGENIKLVDVISECPNANLRAVYPIGHPVIHLEDDPQMPDSSLWNGMIMCTVLPPRNLYLPVLPLPTYPFTGTPMGAKIA</sequence>
<dbReference type="Proteomes" id="UP000504606">
    <property type="component" value="Unplaced"/>
</dbReference>
<accession>A0A9C6XSM2</accession>
<dbReference type="GO" id="GO:0006281">
    <property type="term" value="P:DNA repair"/>
    <property type="evidence" value="ECO:0007669"/>
    <property type="project" value="UniProtKB-ARBA"/>
</dbReference>